<dbReference type="Pfam" id="PF21350">
    <property type="entry name" value="Cas6_I-A"/>
    <property type="match status" value="1"/>
</dbReference>
<keyword evidence="3" id="KW-0051">Antiviral defense</keyword>
<proteinExistence type="inferred from homology"/>
<name>A0A1I3T774_9BACL</name>
<keyword evidence="9" id="KW-1185">Reference proteome</keyword>
<dbReference type="PANTHER" id="PTHR36984">
    <property type="entry name" value="CRISPR-ASSOCIATED ENDORIBONUCLEASE CAS6 1"/>
    <property type="match status" value="1"/>
</dbReference>
<evidence type="ECO:0000256" key="3">
    <source>
        <dbReference type="ARBA" id="ARBA00023118"/>
    </source>
</evidence>
<dbReference type="Proteomes" id="UP000199545">
    <property type="component" value="Unassembled WGS sequence"/>
</dbReference>
<sequence>MRIRVQYQIPHPVPLPYSLNYALMSYLYRAIRSVNPDLADWLHHEGIRYQNRSYKPFVFSSLQFRKQKNTQSHRIVEGDAFWYVDSIRPDVIRTIYEGIRVLGALQILHHVFPLLSVQLLPQPDYQQVMNYQTLSPIVVPIQRRDQLVFCHPLESDFYDQIRTSLRRWAVMKWEDPSFEEAPIHIRLLDPASFDLKQASVLTKVKEKNLKGYQFPFQIEASPRIQEVAMEAGLGSYSSQGFGMVAVQPSTDRSSSNR</sequence>
<feature type="active site" description="Proton acceptor" evidence="6">
    <location>
        <position position="28"/>
    </location>
</feature>
<evidence type="ECO:0000256" key="5">
    <source>
        <dbReference type="PIRSR" id="PIRSR005054-1"/>
    </source>
</evidence>
<evidence type="ECO:0000256" key="1">
    <source>
        <dbReference type="ARBA" id="ARBA00005937"/>
    </source>
</evidence>
<dbReference type="RefSeq" id="WP_093231040.1">
    <property type="nucleotide sequence ID" value="NZ_FORR01000016.1"/>
</dbReference>
<dbReference type="OrthoDB" id="9797488at2"/>
<feature type="domain" description="CRISPR associated protein Cas6 C-terminal" evidence="7">
    <location>
        <begin position="127"/>
        <end position="246"/>
    </location>
</feature>
<dbReference type="GO" id="GO:0051607">
    <property type="term" value="P:defense response to virus"/>
    <property type="evidence" value="ECO:0007669"/>
    <property type="project" value="UniProtKB-KW"/>
</dbReference>
<evidence type="ECO:0000259" key="7">
    <source>
        <dbReference type="Pfam" id="PF01881"/>
    </source>
</evidence>
<dbReference type="InterPro" id="IPR045747">
    <property type="entry name" value="CRISPR-assoc_prot_Cas6_N_sf"/>
</dbReference>
<comment type="function">
    <text evidence="4">CRISPR (clustered regularly interspaced short palindromic repeat), is an adaptive immune system that provides protection against mobile genetic elements (viruses, transposable elements and conjugative plasmids). CRISPR clusters contain sequences complementary to antecedent mobile elements and target invading nucleic acids. CRISPR clusters are transcribed and processed into CRISPR RNA (crRNA).</text>
</comment>
<dbReference type="CDD" id="cd21140">
    <property type="entry name" value="Cas6_I-like"/>
    <property type="match status" value="1"/>
</dbReference>
<comment type="similarity">
    <text evidence="1 4">Belongs to the CRISPR-associated protein Cas6/Cse3/CasE family.</text>
</comment>
<organism evidence="8 9">
    <name type="scientific">Thermoflavimicrobium dichotomicum</name>
    <dbReference type="NCBI Taxonomy" id="46223"/>
    <lineage>
        <taxon>Bacteria</taxon>
        <taxon>Bacillati</taxon>
        <taxon>Bacillota</taxon>
        <taxon>Bacilli</taxon>
        <taxon>Bacillales</taxon>
        <taxon>Thermoactinomycetaceae</taxon>
        <taxon>Thermoflavimicrobium</taxon>
    </lineage>
</organism>
<feature type="site" description="Transition state stabilizer" evidence="5">
    <location>
        <position position="55"/>
    </location>
</feature>
<evidence type="ECO:0000256" key="4">
    <source>
        <dbReference type="PIRNR" id="PIRNR005054"/>
    </source>
</evidence>
<dbReference type="PIRSF" id="PIRSF005054">
    <property type="entry name" value="PF1131"/>
    <property type="match status" value="1"/>
</dbReference>
<dbReference type="GO" id="GO:0003723">
    <property type="term" value="F:RNA binding"/>
    <property type="evidence" value="ECO:0007669"/>
    <property type="project" value="UniProtKB-KW"/>
</dbReference>
<feature type="active site" description="Proton donor" evidence="6">
    <location>
        <position position="43"/>
    </location>
</feature>
<dbReference type="STRING" id="46223.SAMN05421852_11620"/>
<reference evidence="8 9" key="1">
    <citation type="submission" date="2016-10" db="EMBL/GenBank/DDBJ databases">
        <authorList>
            <person name="de Groot N.N."/>
        </authorList>
    </citation>
    <scope>NUCLEOTIDE SEQUENCE [LARGE SCALE GENOMIC DNA]</scope>
    <source>
        <strain evidence="8 9">DSM 44778</strain>
    </source>
</reference>
<dbReference type="AlphaFoldDB" id="A0A1I3T774"/>
<dbReference type="EMBL" id="FORR01000016">
    <property type="protein sequence ID" value="SFJ66342.1"/>
    <property type="molecule type" value="Genomic_DNA"/>
</dbReference>
<evidence type="ECO:0000313" key="9">
    <source>
        <dbReference type="Proteomes" id="UP000199545"/>
    </source>
</evidence>
<dbReference type="NCBIfam" id="TIGR01877">
    <property type="entry name" value="cas_cas6"/>
    <property type="match status" value="1"/>
</dbReference>
<dbReference type="InterPro" id="IPR049435">
    <property type="entry name" value="Cas_Cas6_C"/>
</dbReference>
<dbReference type="GO" id="GO:0016788">
    <property type="term" value="F:hydrolase activity, acting on ester bonds"/>
    <property type="evidence" value="ECO:0007669"/>
    <property type="project" value="InterPro"/>
</dbReference>
<evidence type="ECO:0000256" key="2">
    <source>
        <dbReference type="ARBA" id="ARBA00022884"/>
    </source>
</evidence>
<keyword evidence="2" id="KW-0694">RNA-binding</keyword>
<evidence type="ECO:0000256" key="6">
    <source>
        <dbReference type="PIRSR" id="PIRSR005054-50"/>
    </source>
</evidence>
<dbReference type="Gene3D" id="3.30.70.1900">
    <property type="match status" value="1"/>
</dbReference>
<dbReference type="Gene3D" id="3.30.70.1890">
    <property type="match status" value="1"/>
</dbReference>
<protein>
    <recommendedName>
        <fullName evidence="4">CRISPR-associated endoribonuclease</fullName>
    </recommendedName>
</protein>
<dbReference type="Pfam" id="PF01881">
    <property type="entry name" value="Cas_Cas6_C"/>
    <property type="match status" value="1"/>
</dbReference>
<dbReference type="InterPro" id="IPR010156">
    <property type="entry name" value="CRISPR-assoc_prot_Cas6"/>
</dbReference>
<accession>A0A1I3T774</accession>
<gene>
    <name evidence="8" type="ORF">SAMN05421852_11620</name>
</gene>
<evidence type="ECO:0000313" key="8">
    <source>
        <dbReference type="EMBL" id="SFJ66342.1"/>
    </source>
</evidence>
<dbReference type="PANTHER" id="PTHR36984:SF1">
    <property type="entry name" value="CRISPR-ASSOCIATED ENDORIBONUCLEASE CAS6 1"/>
    <property type="match status" value="1"/>
</dbReference>